<reference evidence="2 3" key="1">
    <citation type="submission" date="2012-09" db="EMBL/GenBank/DDBJ databases">
        <title>Genome Sequence of alkane-degrading Bacterium Alcanivorax sp. 6-D-6.</title>
        <authorList>
            <person name="Lai Q."/>
            <person name="Shao Z."/>
        </authorList>
    </citation>
    <scope>NUCLEOTIDE SEQUENCE [LARGE SCALE GENOMIC DNA]</scope>
    <source>
        <strain evidence="2 3">6-D-6</strain>
    </source>
</reference>
<evidence type="ECO:0000256" key="1">
    <source>
        <dbReference type="SAM" id="MobiDB-lite"/>
    </source>
</evidence>
<organism evidence="2 3">
    <name type="scientific">Alcanivorax xiamenensis</name>
    <dbReference type="NCBI Taxonomy" id="1177156"/>
    <lineage>
        <taxon>Bacteria</taxon>
        <taxon>Pseudomonadati</taxon>
        <taxon>Pseudomonadota</taxon>
        <taxon>Gammaproteobacteria</taxon>
        <taxon>Oceanospirillales</taxon>
        <taxon>Alcanivoracaceae</taxon>
        <taxon>Alcanivorax</taxon>
    </lineage>
</organism>
<dbReference type="RefSeq" id="WP_159661754.1">
    <property type="nucleotide sequence ID" value="NZ_AQPF01000075.1"/>
</dbReference>
<accession>A0ABQ6Y2M6</accession>
<feature type="compositionally biased region" description="Polar residues" evidence="1">
    <location>
        <begin position="95"/>
        <end position="105"/>
    </location>
</feature>
<gene>
    <name evidence="2" type="ORF">A6D6_04112</name>
</gene>
<dbReference type="EMBL" id="AQPF01000075">
    <property type="protein sequence ID" value="KAF0802199.1"/>
    <property type="molecule type" value="Genomic_DNA"/>
</dbReference>
<evidence type="ECO:0000313" key="2">
    <source>
        <dbReference type="EMBL" id="KAF0802199.1"/>
    </source>
</evidence>
<evidence type="ECO:0008006" key="4">
    <source>
        <dbReference type="Google" id="ProtNLM"/>
    </source>
</evidence>
<proteinExistence type="predicted"/>
<dbReference type="Proteomes" id="UP000771797">
    <property type="component" value="Unassembled WGS sequence"/>
</dbReference>
<keyword evidence="3" id="KW-1185">Reference proteome</keyword>
<comment type="caution">
    <text evidence="2">The sequence shown here is derived from an EMBL/GenBank/DDBJ whole genome shotgun (WGS) entry which is preliminary data.</text>
</comment>
<sequence length="111" mass="11745">MQFEMTLTVLGINRMNIEGRTFCSVHTGQMPVGDAANDCRGYEVTKMGAEPAVFDQIAADFQPGEDVHFIAQLKKAGGGKSQPYLIGVVPKATPPASQATKTTGTAKADSK</sequence>
<name>A0ABQ6Y2M6_9GAMM</name>
<evidence type="ECO:0000313" key="3">
    <source>
        <dbReference type="Proteomes" id="UP000771797"/>
    </source>
</evidence>
<protein>
    <recommendedName>
        <fullName evidence="4">Helix-destabilizing protein</fullName>
    </recommendedName>
</protein>
<feature type="region of interest" description="Disordered" evidence="1">
    <location>
        <begin position="92"/>
        <end position="111"/>
    </location>
</feature>